<evidence type="ECO:0000313" key="6">
    <source>
        <dbReference type="EMBL" id="MFC5907862.1"/>
    </source>
</evidence>
<protein>
    <submittedName>
        <fullName evidence="6">TetR/AcrR family transcriptional regulator</fullName>
    </submittedName>
</protein>
<dbReference type="Pfam" id="PF00440">
    <property type="entry name" value="TetR_N"/>
    <property type="match status" value="1"/>
</dbReference>
<keyword evidence="3" id="KW-0804">Transcription</keyword>
<evidence type="ECO:0000256" key="1">
    <source>
        <dbReference type="ARBA" id="ARBA00023015"/>
    </source>
</evidence>
<evidence type="ECO:0000256" key="2">
    <source>
        <dbReference type="ARBA" id="ARBA00023125"/>
    </source>
</evidence>
<dbReference type="InterPro" id="IPR009057">
    <property type="entry name" value="Homeodomain-like_sf"/>
</dbReference>
<evidence type="ECO:0000313" key="7">
    <source>
        <dbReference type="Proteomes" id="UP001596174"/>
    </source>
</evidence>
<dbReference type="EMBL" id="JBHSQJ010000045">
    <property type="protein sequence ID" value="MFC5907862.1"/>
    <property type="molecule type" value="Genomic_DNA"/>
</dbReference>
<keyword evidence="2 4" id="KW-0238">DNA-binding</keyword>
<dbReference type="InterPro" id="IPR001647">
    <property type="entry name" value="HTH_TetR"/>
</dbReference>
<dbReference type="RefSeq" id="WP_380582716.1">
    <property type="nucleotide sequence ID" value="NZ_JBHSQJ010000045.1"/>
</dbReference>
<dbReference type="PROSITE" id="PS50977">
    <property type="entry name" value="HTH_TETR_2"/>
    <property type="match status" value="1"/>
</dbReference>
<name>A0ABW1G2R7_9ACTN</name>
<accession>A0ABW1G2R7</accession>
<sequence length="208" mass="22561">MSPRKSVAEARETRARILDRSVAIASVEGLDGLTIGRLALDLGMSKAGVLGHFGTKEALQLAALREASAVFSRLVWEPNAHLDAGLPRLHGVCESWADYLVRARDHFPGGCLFTTAAVEYDARSGPVRDAITRLTVFWQHRRLGFDLRAAVALGELRPDADVEQLVFELTGIYLSLNQAVQLNQAADAQARALRAVDRLLALEAPVPG</sequence>
<dbReference type="SUPFAM" id="SSF48498">
    <property type="entry name" value="Tetracyclin repressor-like, C-terminal domain"/>
    <property type="match status" value="1"/>
</dbReference>
<keyword evidence="7" id="KW-1185">Reference proteome</keyword>
<dbReference type="PANTHER" id="PTHR47506">
    <property type="entry name" value="TRANSCRIPTIONAL REGULATORY PROTEIN"/>
    <property type="match status" value="1"/>
</dbReference>
<feature type="domain" description="HTH tetR-type" evidence="5">
    <location>
        <begin position="11"/>
        <end position="71"/>
    </location>
</feature>
<keyword evidence="1" id="KW-0805">Transcription regulation</keyword>
<evidence type="ECO:0000259" key="5">
    <source>
        <dbReference type="PROSITE" id="PS50977"/>
    </source>
</evidence>
<dbReference type="SUPFAM" id="SSF46689">
    <property type="entry name" value="Homeodomain-like"/>
    <property type="match status" value="1"/>
</dbReference>
<evidence type="ECO:0000256" key="3">
    <source>
        <dbReference type="ARBA" id="ARBA00023163"/>
    </source>
</evidence>
<reference evidence="7" key="1">
    <citation type="journal article" date="2019" name="Int. J. Syst. Evol. Microbiol.">
        <title>The Global Catalogue of Microorganisms (GCM) 10K type strain sequencing project: providing services to taxonomists for standard genome sequencing and annotation.</title>
        <authorList>
            <consortium name="The Broad Institute Genomics Platform"/>
            <consortium name="The Broad Institute Genome Sequencing Center for Infectious Disease"/>
            <person name="Wu L."/>
            <person name="Ma J."/>
        </authorList>
    </citation>
    <scope>NUCLEOTIDE SEQUENCE [LARGE SCALE GENOMIC DNA]</scope>
    <source>
        <strain evidence="7">JCM 4816</strain>
    </source>
</reference>
<dbReference type="Proteomes" id="UP001596174">
    <property type="component" value="Unassembled WGS sequence"/>
</dbReference>
<dbReference type="Pfam" id="PF16925">
    <property type="entry name" value="TetR_C_13"/>
    <property type="match status" value="1"/>
</dbReference>
<dbReference type="InterPro" id="IPR011075">
    <property type="entry name" value="TetR_C"/>
</dbReference>
<dbReference type="Gene3D" id="1.10.357.10">
    <property type="entry name" value="Tetracycline Repressor, domain 2"/>
    <property type="match status" value="1"/>
</dbReference>
<comment type="caution">
    <text evidence="6">The sequence shown here is derived from an EMBL/GenBank/DDBJ whole genome shotgun (WGS) entry which is preliminary data.</text>
</comment>
<dbReference type="Gene3D" id="1.10.10.60">
    <property type="entry name" value="Homeodomain-like"/>
    <property type="match status" value="1"/>
</dbReference>
<dbReference type="InterPro" id="IPR036271">
    <property type="entry name" value="Tet_transcr_reg_TetR-rel_C_sf"/>
</dbReference>
<proteinExistence type="predicted"/>
<organism evidence="6 7">
    <name type="scientific">Streptacidiphilus monticola</name>
    <dbReference type="NCBI Taxonomy" id="2161674"/>
    <lineage>
        <taxon>Bacteria</taxon>
        <taxon>Bacillati</taxon>
        <taxon>Actinomycetota</taxon>
        <taxon>Actinomycetes</taxon>
        <taxon>Kitasatosporales</taxon>
        <taxon>Streptomycetaceae</taxon>
        <taxon>Streptacidiphilus</taxon>
    </lineage>
</organism>
<gene>
    <name evidence="6" type="ORF">ACFP3V_11620</name>
</gene>
<dbReference type="PANTHER" id="PTHR47506:SF6">
    <property type="entry name" value="HTH-TYPE TRANSCRIPTIONAL REPRESSOR NEMR"/>
    <property type="match status" value="1"/>
</dbReference>
<evidence type="ECO:0000256" key="4">
    <source>
        <dbReference type="PROSITE-ProRule" id="PRU00335"/>
    </source>
</evidence>
<feature type="DNA-binding region" description="H-T-H motif" evidence="4">
    <location>
        <begin position="34"/>
        <end position="53"/>
    </location>
</feature>